<name>A0A812STQ4_9DINO</name>
<gene>
    <name evidence="2" type="ORF">SNEC2469_LOCUS14086</name>
</gene>
<reference evidence="2" key="1">
    <citation type="submission" date="2021-02" db="EMBL/GenBank/DDBJ databases">
        <authorList>
            <person name="Dougan E. K."/>
            <person name="Rhodes N."/>
            <person name="Thang M."/>
            <person name="Chan C."/>
        </authorList>
    </citation>
    <scope>NUCLEOTIDE SEQUENCE</scope>
</reference>
<feature type="compositionally biased region" description="Pro residues" evidence="1">
    <location>
        <begin position="110"/>
        <end position="120"/>
    </location>
</feature>
<sequence length="275" mass="28845">MASASMVSLHVTLLDKGQSSAVGGCASLDTCIWTLGEQVGMQKLTSSAQSNFGYIFRSASGMWKSNQYPNLTLAEAGVRNTGDRVQFTGDFDVATATKTSAPATPSTAPSSPPTIPAQPPLVPTFPTYSSSMVELKVTIDAVSKSLTKICRASLDKCVWEFGQDVGTAMLSGPASHGCVFSYAGHHWRSNQHPNLTLAEAGVRKSGDAVAFSADVRPPSPAESSPAVELTVSLLDKSGARSTTGQAPLDKCVWTFGAELGMRKLTTGPLSNYGYV</sequence>
<dbReference type="Proteomes" id="UP000601435">
    <property type="component" value="Unassembled WGS sequence"/>
</dbReference>
<protein>
    <submittedName>
        <fullName evidence="2">Uncharacterized protein</fullName>
    </submittedName>
</protein>
<comment type="caution">
    <text evidence="2">The sequence shown here is derived from an EMBL/GenBank/DDBJ whole genome shotgun (WGS) entry which is preliminary data.</text>
</comment>
<dbReference type="EMBL" id="CAJNJA010022532">
    <property type="protein sequence ID" value="CAE7495027.1"/>
    <property type="molecule type" value="Genomic_DNA"/>
</dbReference>
<organism evidence="2 3">
    <name type="scientific">Symbiodinium necroappetens</name>
    <dbReference type="NCBI Taxonomy" id="1628268"/>
    <lineage>
        <taxon>Eukaryota</taxon>
        <taxon>Sar</taxon>
        <taxon>Alveolata</taxon>
        <taxon>Dinophyceae</taxon>
        <taxon>Suessiales</taxon>
        <taxon>Symbiodiniaceae</taxon>
        <taxon>Symbiodinium</taxon>
    </lineage>
</organism>
<evidence type="ECO:0000313" key="2">
    <source>
        <dbReference type="EMBL" id="CAE7495027.1"/>
    </source>
</evidence>
<accession>A0A812STQ4</accession>
<evidence type="ECO:0000313" key="3">
    <source>
        <dbReference type="Proteomes" id="UP000601435"/>
    </source>
</evidence>
<feature type="compositionally biased region" description="Low complexity" evidence="1">
    <location>
        <begin position="98"/>
        <end position="109"/>
    </location>
</feature>
<keyword evidence="3" id="KW-1185">Reference proteome</keyword>
<evidence type="ECO:0000256" key="1">
    <source>
        <dbReference type="SAM" id="MobiDB-lite"/>
    </source>
</evidence>
<dbReference type="OrthoDB" id="425669at2759"/>
<feature type="non-terminal residue" evidence="2">
    <location>
        <position position="275"/>
    </location>
</feature>
<dbReference type="AlphaFoldDB" id="A0A812STQ4"/>
<proteinExistence type="predicted"/>
<feature type="region of interest" description="Disordered" evidence="1">
    <location>
        <begin position="98"/>
        <end position="120"/>
    </location>
</feature>